<keyword evidence="3" id="KW-0812">Transmembrane</keyword>
<feature type="compositionally biased region" description="Polar residues" evidence="2">
    <location>
        <begin position="471"/>
        <end position="486"/>
    </location>
</feature>
<proteinExistence type="predicted"/>
<feature type="compositionally biased region" description="Basic and acidic residues" evidence="2">
    <location>
        <begin position="572"/>
        <end position="581"/>
    </location>
</feature>
<name>A0A1C7M048_GRIFR</name>
<gene>
    <name evidence="4" type="ORF">A0H81_11449</name>
</gene>
<evidence type="ECO:0000313" key="5">
    <source>
        <dbReference type="Proteomes" id="UP000092993"/>
    </source>
</evidence>
<keyword evidence="1" id="KW-0175">Coiled coil</keyword>
<keyword evidence="3" id="KW-0472">Membrane</keyword>
<feature type="compositionally biased region" description="Low complexity" evidence="2">
    <location>
        <begin position="1"/>
        <end position="24"/>
    </location>
</feature>
<feature type="compositionally biased region" description="Basic and acidic residues" evidence="2">
    <location>
        <begin position="617"/>
        <end position="635"/>
    </location>
</feature>
<protein>
    <submittedName>
        <fullName evidence="4">Uncharacterized protein</fullName>
    </submittedName>
</protein>
<organism evidence="4 5">
    <name type="scientific">Grifola frondosa</name>
    <name type="common">Maitake</name>
    <name type="synonym">Polyporus frondosus</name>
    <dbReference type="NCBI Taxonomy" id="5627"/>
    <lineage>
        <taxon>Eukaryota</taxon>
        <taxon>Fungi</taxon>
        <taxon>Dikarya</taxon>
        <taxon>Basidiomycota</taxon>
        <taxon>Agaricomycotina</taxon>
        <taxon>Agaricomycetes</taxon>
        <taxon>Polyporales</taxon>
        <taxon>Grifolaceae</taxon>
        <taxon>Grifola</taxon>
    </lineage>
</organism>
<dbReference type="AlphaFoldDB" id="A0A1C7M048"/>
<feature type="region of interest" description="Disordered" evidence="2">
    <location>
        <begin position="572"/>
        <end position="635"/>
    </location>
</feature>
<feature type="compositionally biased region" description="Low complexity" evidence="2">
    <location>
        <begin position="417"/>
        <end position="428"/>
    </location>
</feature>
<feature type="transmembrane region" description="Helical" evidence="3">
    <location>
        <begin position="922"/>
        <end position="941"/>
    </location>
</feature>
<feature type="region of interest" description="Disordered" evidence="2">
    <location>
        <begin position="456"/>
        <end position="500"/>
    </location>
</feature>
<dbReference type="OMA" id="ALIMEEY"/>
<evidence type="ECO:0000256" key="3">
    <source>
        <dbReference type="SAM" id="Phobius"/>
    </source>
</evidence>
<feature type="region of interest" description="Disordered" evidence="2">
    <location>
        <begin position="1"/>
        <end position="136"/>
    </location>
</feature>
<dbReference type="EMBL" id="LUGG01000020">
    <property type="protein sequence ID" value="OBZ68484.1"/>
    <property type="molecule type" value="Genomic_DNA"/>
</dbReference>
<evidence type="ECO:0000256" key="1">
    <source>
        <dbReference type="SAM" id="Coils"/>
    </source>
</evidence>
<feature type="coiled-coil region" evidence="1">
    <location>
        <begin position="752"/>
        <end position="779"/>
    </location>
</feature>
<dbReference type="STRING" id="5627.A0A1C7M048"/>
<evidence type="ECO:0000256" key="2">
    <source>
        <dbReference type="SAM" id="MobiDB-lite"/>
    </source>
</evidence>
<evidence type="ECO:0000313" key="4">
    <source>
        <dbReference type="EMBL" id="OBZ68484.1"/>
    </source>
</evidence>
<keyword evidence="3" id="KW-1133">Transmembrane helix</keyword>
<feature type="transmembrane region" description="Helical" evidence="3">
    <location>
        <begin position="888"/>
        <end position="910"/>
    </location>
</feature>
<dbReference type="Proteomes" id="UP000092993">
    <property type="component" value="Unassembled WGS sequence"/>
</dbReference>
<feature type="region of interest" description="Disordered" evidence="2">
    <location>
        <begin position="397"/>
        <end position="428"/>
    </location>
</feature>
<feature type="region of interest" description="Disordered" evidence="2">
    <location>
        <begin position="512"/>
        <end position="555"/>
    </location>
</feature>
<sequence length="1020" mass="114616">MAEAGPSSASSPISTTSTPSASQSRHSRVRFPVDDAFSSPGDDASRKTSSVGLGSSPILRKATPGKGNGSLAFRQQDGRRRVKSVDAVIPPSEQSHLLRSGELGAELPRRTSTVHRKTSRKDKEVRSDVSAGPSEAFSDEYDLYPRILEDVQRALKLKARREARIKSLQLNAPPRDVPVMSDTGSSISANSSTGIQAQHPPPMPHVNISTESEIDFSPSTGTIPLHPVPSSSNGGATLDWTALNSEDEKSERRWTLSITKRKPKDKFALPSGRTVVEKQDSLYADKLLRIRATAKQHTLRKAAITSDQLERRYSMLFSPPRLNAPSMNILEVVRWYDRQDTLVKTSLDKLEPLSWFKHLWDKRGQQQRDRPPWYLTALIVEEFVKFHTSPQTMETIPEDEVAPKTSPTAPSLPENMSPSSGSWSWASPRHSLEPAISRKRSSYDAQISFEAIVESGKESIGGDSEGLPRSWRNSLPGTDSGRSSIYSGMFGGVSPTNSRKHLRNIARRIGRKANASDDALSSAHNSVSEHSPSEDGHQKTRTRPSSPLAQWGRLPRMGDSLSLQKYLSFYSGDERTPKPKPEAIFAPQSISISPTPNRALPPRRPRTSLPSSGDIFVQERQKRQRQADEEQERQEYEQKAEMLEEILSQNYRTRHLLQRVGASVREYDSVQAGLSGLLGMPYAKIPADVLEAFTHDPSAVTSGTRRFKSWRAVEDIHDRIVRQREVVQTFAASISSEREAVAPERNIFEEPITSLTRSLKQLKQERERLILQGGEVEEALRRVKRVHATVKKEYNDTLAQTSLVYPELSQIVALEENYRNHYQQFWDIGLDALTLLLDTVTPFWRNYGKVIGEDVQDFLIIPWYRNEFTGEPKRYSIQRLPRRSFRHWVGLLCLSLCSVCVAVLQARAAISLFNLPWITNIGLWWIFMPVFYLGLFIQWTARLICCIDILFITLHSRERAAASLKNAQVMAGQLMKKGGKFGVGLCKKLTEPAVPQTVVQTLLDLEGKFDRLVDWAAEYR</sequence>
<reference evidence="4 5" key="1">
    <citation type="submission" date="2016-03" db="EMBL/GenBank/DDBJ databases">
        <title>Whole genome sequencing of Grifola frondosa 9006-11.</title>
        <authorList>
            <person name="Min B."/>
            <person name="Park H."/>
            <person name="Kim J.-G."/>
            <person name="Cho H."/>
            <person name="Oh Y.-L."/>
            <person name="Kong W.-S."/>
            <person name="Choi I.-G."/>
        </authorList>
    </citation>
    <scope>NUCLEOTIDE SEQUENCE [LARGE SCALE GENOMIC DNA]</scope>
    <source>
        <strain evidence="4 5">9006-11</strain>
    </source>
</reference>
<comment type="caution">
    <text evidence="4">The sequence shown here is derived from an EMBL/GenBank/DDBJ whole genome shotgun (WGS) entry which is preliminary data.</text>
</comment>
<accession>A0A1C7M048</accession>
<dbReference type="OrthoDB" id="3190515at2759"/>
<keyword evidence="5" id="KW-1185">Reference proteome</keyword>